<evidence type="ECO:0000256" key="1">
    <source>
        <dbReference type="ARBA" id="ARBA00004613"/>
    </source>
</evidence>
<reference evidence="10" key="1">
    <citation type="journal article" date="2019" name="Int. J. Syst. Evol. Microbiol.">
        <title>The Global Catalogue of Microorganisms (GCM) 10K type strain sequencing project: providing services to taxonomists for standard genome sequencing and annotation.</title>
        <authorList>
            <consortium name="The Broad Institute Genomics Platform"/>
            <consortium name="The Broad Institute Genome Sequencing Center for Infectious Disease"/>
            <person name="Wu L."/>
            <person name="Ma J."/>
        </authorList>
    </citation>
    <scope>NUCLEOTIDE SEQUENCE [LARGE SCALE GENOMIC DNA]</scope>
    <source>
        <strain evidence="10">CCUG 63369</strain>
    </source>
</reference>
<comment type="caution">
    <text evidence="9">The sequence shown here is derived from an EMBL/GenBank/DDBJ whole genome shotgun (WGS) entry which is preliminary data.</text>
</comment>
<gene>
    <name evidence="9" type="ORF">ACFQZU_13135</name>
</gene>
<evidence type="ECO:0000256" key="5">
    <source>
        <dbReference type="ARBA" id="ARBA00022900"/>
    </source>
</evidence>
<dbReference type="Proteomes" id="UP001596956">
    <property type="component" value="Unassembled WGS sequence"/>
</dbReference>
<comment type="similarity">
    <text evidence="2">Belongs to the protease inhibitor I16 (SSI) family.</text>
</comment>
<evidence type="ECO:0000313" key="10">
    <source>
        <dbReference type="Proteomes" id="UP001596956"/>
    </source>
</evidence>
<evidence type="ECO:0000256" key="3">
    <source>
        <dbReference type="ARBA" id="ARBA00022525"/>
    </source>
</evidence>
<evidence type="ECO:0000256" key="6">
    <source>
        <dbReference type="ARBA" id="ARBA00023157"/>
    </source>
</evidence>
<dbReference type="SUPFAM" id="SSF55399">
    <property type="entry name" value="Subtilisin inhibitor"/>
    <property type="match status" value="1"/>
</dbReference>
<keyword evidence="10" id="KW-1185">Reference proteome</keyword>
<evidence type="ECO:0000256" key="7">
    <source>
        <dbReference type="SAM" id="SignalP"/>
    </source>
</evidence>
<keyword evidence="4" id="KW-0646">Protease inhibitor</keyword>
<keyword evidence="3" id="KW-0964">Secreted</keyword>
<accession>A0ABW3BFY7</accession>
<dbReference type="InterPro" id="IPR036819">
    <property type="entry name" value="Subtilisin_inhibitor-like_sf"/>
</dbReference>
<dbReference type="PROSITE" id="PS00999">
    <property type="entry name" value="SSI"/>
    <property type="match status" value="1"/>
</dbReference>
<evidence type="ECO:0000256" key="2">
    <source>
        <dbReference type="ARBA" id="ARBA00010472"/>
    </source>
</evidence>
<evidence type="ECO:0000259" key="8">
    <source>
        <dbReference type="Pfam" id="PF00720"/>
    </source>
</evidence>
<dbReference type="InterPro" id="IPR020054">
    <property type="entry name" value="Prot_inh_SSI_I16_CS"/>
</dbReference>
<keyword evidence="5" id="KW-0722">Serine protease inhibitor</keyword>
<feature type="domain" description="Subtilisin inhibitor" evidence="8">
    <location>
        <begin position="46"/>
        <end position="132"/>
    </location>
</feature>
<comment type="subcellular location">
    <subcellularLocation>
        <location evidence="1">Secreted</location>
    </subcellularLocation>
</comment>
<name>A0ABW3BFY7_9ACTN</name>
<sequence length="149" mass="15701">MRKRRTPVLLALLAGLTALAPAAHAEEAVGASSAESAAQAAQIPDSVLRLSVTVPEERAVDRTTLHCRPPGGSHPRAEAACAALDSAGGDFRTLGERSRQTTMCTMQYAPVRLRASGLWHGASVDYTETFSNACVAHAETGGVFDFQPR</sequence>
<feature type="chain" id="PRO_5045614976" evidence="7">
    <location>
        <begin position="26"/>
        <end position="149"/>
    </location>
</feature>
<dbReference type="InterPro" id="IPR023549">
    <property type="entry name" value="Subtilisin_inhibitor"/>
</dbReference>
<evidence type="ECO:0000313" key="9">
    <source>
        <dbReference type="EMBL" id="MFD0802252.1"/>
    </source>
</evidence>
<protein>
    <submittedName>
        <fullName evidence="9">SSI family serine proteinase inhibitor</fullName>
    </submittedName>
</protein>
<proteinExistence type="inferred from homology"/>
<keyword evidence="6" id="KW-1015">Disulfide bond</keyword>
<dbReference type="Pfam" id="PF00720">
    <property type="entry name" value="SSI"/>
    <property type="match status" value="1"/>
</dbReference>
<dbReference type="EMBL" id="JBHTHR010000413">
    <property type="protein sequence ID" value="MFD0802252.1"/>
    <property type="molecule type" value="Genomic_DNA"/>
</dbReference>
<keyword evidence="7" id="KW-0732">Signal</keyword>
<evidence type="ECO:0000256" key="4">
    <source>
        <dbReference type="ARBA" id="ARBA00022690"/>
    </source>
</evidence>
<feature type="signal peptide" evidence="7">
    <location>
        <begin position="1"/>
        <end position="25"/>
    </location>
</feature>
<dbReference type="Gene3D" id="3.30.350.10">
    <property type="entry name" value="Subtilisin inhibitor-like"/>
    <property type="match status" value="1"/>
</dbReference>
<organism evidence="9 10">
    <name type="scientific">Streptomonospora algeriensis</name>
    <dbReference type="NCBI Taxonomy" id="995084"/>
    <lineage>
        <taxon>Bacteria</taxon>
        <taxon>Bacillati</taxon>
        <taxon>Actinomycetota</taxon>
        <taxon>Actinomycetes</taxon>
        <taxon>Streptosporangiales</taxon>
        <taxon>Nocardiopsidaceae</taxon>
        <taxon>Streptomonospora</taxon>
    </lineage>
</organism>